<dbReference type="PANTHER" id="PTHR31170">
    <property type="entry name" value="BNAC04G53230D PROTEIN"/>
    <property type="match status" value="1"/>
</dbReference>
<dbReference type="Pfam" id="PF03140">
    <property type="entry name" value="DUF247"/>
    <property type="match status" value="1"/>
</dbReference>
<feature type="region of interest" description="Disordered" evidence="1">
    <location>
        <begin position="215"/>
        <end position="235"/>
    </location>
</feature>
<feature type="transmembrane region" description="Helical" evidence="2">
    <location>
        <begin position="483"/>
        <end position="504"/>
    </location>
</feature>
<keyword evidence="2" id="KW-0472">Membrane</keyword>
<dbReference type="PANTHER" id="PTHR31170:SF9">
    <property type="entry name" value="PROTEIN, PUTATIVE (DUF247)-RELATED"/>
    <property type="match status" value="1"/>
</dbReference>
<evidence type="ECO:0000313" key="4">
    <source>
        <dbReference type="Proteomes" id="UP001054821"/>
    </source>
</evidence>
<dbReference type="EMBL" id="JAJFAZ020000002">
    <property type="protein sequence ID" value="KAI5344917.1"/>
    <property type="molecule type" value="Genomic_DNA"/>
</dbReference>
<keyword evidence="2" id="KW-0812">Transmembrane</keyword>
<evidence type="ECO:0000256" key="1">
    <source>
        <dbReference type="SAM" id="MobiDB-lite"/>
    </source>
</evidence>
<gene>
    <name evidence="3" type="ORF">L3X38_012794</name>
</gene>
<keyword evidence="4" id="KW-1185">Reference proteome</keyword>
<organism evidence="3 4">
    <name type="scientific">Prunus dulcis</name>
    <name type="common">Almond</name>
    <name type="synonym">Amygdalus dulcis</name>
    <dbReference type="NCBI Taxonomy" id="3755"/>
    <lineage>
        <taxon>Eukaryota</taxon>
        <taxon>Viridiplantae</taxon>
        <taxon>Streptophyta</taxon>
        <taxon>Embryophyta</taxon>
        <taxon>Tracheophyta</taxon>
        <taxon>Spermatophyta</taxon>
        <taxon>Magnoliopsida</taxon>
        <taxon>eudicotyledons</taxon>
        <taxon>Gunneridae</taxon>
        <taxon>Pentapetalae</taxon>
        <taxon>rosids</taxon>
        <taxon>fabids</taxon>
        <taxon>Rosales</taxon>
        <taxon>Rosaceae</taxon>
        <taxon>Amygdaloideae</taxon>
        <taxon>Amygdaleae</taxon>
        <taxon>Prunus</taxon>
    </lineage>
</organism>
<dbReference type="AlphaFoldDB" id="A0AAD4ZFJ8"/>
<accession>A0AAD4ZFJ8</accession>
<dbReference type="InterPro" id="IPR004158">
    <property type="entry name" value="DUF247_pln"/>
</dbReference>
<comment type="caution">
    <text evidence="3">The sequence shown here is derived from an EMBL/GenBank/DDBJ whole genome shotgun (WGS) entry which is preliminary data.</text>
</comment>
<name>A0AAD4ZFJ8_PRUDU</name>
<dbReference type="Proteomes" id="UP001054821">
    <property type="component" value="Chromosome 2"/>
</dbReference>
<reference evidence="3 4" key="1">
    <citation type="journal article" date="2022" name="G3 (Bethesda)">
        <title>Whole-genome sequence and methylome profiling of the almond [Prunus dulcis (Mill.) D.A. Webb] cultivar 'Nonpareil'.</title>
        <authorList>
            <person name="D'Amico-Willman K.M."/>
            <person name="Ouma W.Z."/>
            <person name="Meulia T."/>
            <person name="Sideli G.M."/>
            <person name="Gradziel T.M."/>
            <person name="Fresnedo-Ramirez J."/>
        </authorList>
    </citation>
    <scope>NUCLEOTIDE SEQUENCE [LARGE SCALE GENOMIC DNA]</scope>
    <source>
        <strain evidence="3">Clone GOH B32 T37-40</strain>
    </source>
</reference>
<evidence type="ECO:0000313" key="3">
    <source>
        <dbReference type="EMBL" id="KAI5344917.1"/>
    </source>
</evidence>
<keyword evidence="2" id="KW-1133">Transmembrane helix</keyword>
<evidence type="ECO:0000256" key="2">
    <source>
        <dbReference type="SAM" id="Phobius"/>
    </source>
</evidence>
<protein>
    <submittedName>
        <fullName evidence="3">Uncharacterized protein</fullName>
    </submittedName>
</protein>
<sequence length="509" mass="58802">MVDENADNSGQEATLMYHYLSDSRAAFGRTASQEKTLRRTKSTSQITEKTENGEDCQVQTLDTPDKWCIYQVPSKLRKVNEAAYTPQLLSIGPFHHGKPELNMMEIHKRLCYKKFLERCKKTEDDLNQFINKRKKEVLSCYAGTIKLSIISADIIAVDACFIIELFLRNYENHENDYILSSPWLRKAVEQDLILIENQLPYFLLQELYQNLPVPVPPRKKEEKEEPTHRQSSTNDLQCCLPRSWRIPSNDLSIEIDKAKPADDEAILLVDLTCEFFKEHTQGKSVKNLPPPKHFTDLVRHFLCPDEPMSCEHGVENIYAAKKLRASGVKFTPLKNKTFLTIVTDEAKETDKATKGKLNLAFFRNLNLKLTPFKFKDETEWVVRNIMALEQFLYPNNPYICNYFLLMDQLVDTVDDVDLLVENEVIINMLGSNKAVAKLVNRLCQQINEDKFCYSHIGRQLKDHYDNIWNHNVATLKRVYFKDLWTGSSTVLGVFVLLFSIIGTIKSLKS</sequence>
<feature type="region of interest" description="Disordered" evidence="1">
    <location>
        <begin position="30"/>
        <end position="53"/>
    </location>
</feature>
<proteinExistence type="predicted"/>
<feature type="compositionally biased region" description="Basic and acidic residues" evidence="1">
    <location>
        <begin position="218"/>
        <end position="228"/>
    </location>
</feature>